<feature type="chain" id="PRO_5014908422" evidence="1">
    <location>
        <begin position="19"/>
        <end position="67"/>
    </location>
</feature>
<organism evidence="2">
    <name type="scientific">Anopheles braziliensis</name>
    <dbReference type="NCBI Taxonomy" id="58242"/>
    <lineage>
        <taxon>Eukaryota</taxon>
        <taxon>Metazoa</taxon>
        <taxon>Ecdysozoa</taxon>
        <taxon>Arthropoda</taxon>
        <taxon>Hexapoda</taxon>
        <taxon>Insecta</taxon>
        <taxon>Pterygota</taxon>
        <taxon>Neoptera</taxon>
        <taxon>Endopterygota</taxon>
        <taxon>Diptera</taxon>
        <taxon>Nematocera</taxon>
        <taxon>Culicoidea</taxon>
        <taxon>Culicidae</taxon>
        <taxon>Anophelinae</taxon>
        <taxon>Anopheles</taxon>
    </lineage>
</organism>
<dbReference type="AlphaFoldDB" id="A0A2M3ZPR4"/>
<keyword evidence="1" id="KW-0732">Signal</keyword>
<proteinExistence type="predicted"/>
<reference evidence="2" key="1">
    <citation type="submission" date="2018-01" db="EMBL/GenBank/DDBJ databases">
        <title>An insight into the sialome of Amazonian anophelines.</title>
        <authorList>
            <person name="Ribeiro J.M."/>
            <person name="Scarpassa V."/>
            <person name="Calvo E."/>
        </authorList>
    </citation>
    <scope>NUCLEOTIDE SEQUENCE</scope>
    <source>
        <tissue evidence="2">Salivary glands</tissue>
    </source>
</reference>
<accession>A0A2M3ZPR4</accession>
<evidence type="ECO:0000313" key="2">
    <source>
        <dbReference type="EMBL" id="MBW30483.1"/>
    </source>
</evidence>
<sequence length="67" mass="6990">MVGLQRPPFLLLLPAADAVLVDLPLTLASPDYSRSICLLPSDVDQAAAVNQSAPRSVPVHSAGRRAA</sequence>
<dbReference type="EMBL" id="GGFM01009732">
    <property type="protein sequence ID" value="MBW30483.1"/>
    <property type="molecule type" value="Transcribed_RNA"/>
</dbReference>
<name>A0A2M3ZPR4_9DIPT</name>
<evidence type="ECO:0000256" key="1">
    <source>
        <dbReference type="SAM" id="SignalP"/>
    </source>
</evidence>
<feature type="signal peptide" evidence="1">
    <location>
        <begin position="1"/>
        <end position="18"/>
    </location>
</feature>
<protein>
    <submittedName>
        <fullName evidence="2">Putative secreted peptide</fullName>
    </submittedName>
</protein>